<dbReference type="Proteomes" id="UP001174936">
    <property type="component" value="Unassembled WGS sequence"/>
</dbReference>
<dbReference type="InterPro" id="IPR052957">
    <property type="entry name" value="Auxin_embryo_med"/>
</dbReference>
<dbReference type="EMBL" id="JAULSV010000003">
    <property type="protein sequence ID" value="KAK0648252.1"/>
    <property type="molecule type" value="Genomic_DNA"/>
</dbReference>
<protein>
    <recommendedName>
        <fullName evidence="4">Protein NO VEIN C-terminal domain-containing protein</fullName>
    </recommendedName>
</protein>
<dbReference type="Gene3D" id="3.30.565.10">
    <property type="entry name" value="Histidine kinase-like ATPase, C-terminal domain"/>
    <property type="match status" value="1"/>
</dbReference>
<dbReference type="InterPro" id="IPR036890">
    <property type="entry name" value="HATPase_C_sf"/>
</dbReference>
<dbReference type="SUPFAM" id="SSF55874">
    <property type="entry name" value="ATPase domain of HSP90 chaperone/DNA topoisomerase II/histidine kinase"/>
    <property type="match status" value="1"/>
</dbReference>
<evidence type="ECO:0000256" key="1">
    <source>
        <dbReference type="SAM" id="MobiDB-lite"/>
    </source>
</evidence>
<dbReference type="PANTHER" id="PTHR32387:SF0">
    <property type="entry name" value="PROTEIN NO VEIN"/>
    <property type="match status" value="1"/>
</dbReference>
<comment type="caution">
    <text evidence="2">The sequence shown here is derived from an EMBL/GenBank/DDBJ whole genome shotgun (WGS) entry which is preliminary data.</text>
</comment>
<evidence type="ECO:0000313" key="3">
    <source>
        <dbReference type="Proteomes" id="UP001174936"/>
    </source>
</evidence>
<name>A0AA39YB42_9PEZI</name>
<accession>A0AA39YB42</accession>
<dbReference type="PANTHER" id="PTHR32387">
    <property type="entry name" value="WU:FJ29H11"/>
    <property type="match status" value="1"/>
</dbReference>
<dbReference type="NCBIfam" id="NF047352">
    <property type="entry name" value="P_loop_sacsin"/>
    <property type="match status" value="1"/>
</dbReference>
<keyword evidence="3" id="KW-1185">Reference proteome</keyword>
<feature type="region of interest" description="Disordered" evidence="1">
    <location>
        <begin position="1384"/>
        <end position="1422"/>
    </location>
</feature>
<evidence type="ECO:0000313" key="2">
    <source>
        <dbReference type="EMBL" id="KAK0648252.1"/>
    </source>
</evidence>
<feature type="compositionally biased region" description="Low complexity" evidence="1">
    <location>
        <begin position="1401"/>
        <end position="1411"/>
    </location>
</feature>
<evidence type="ECO:0008006" key="4">
    <source>
        <dbReference type="Google" id="ProtNLM"/>
    </source>
</evidence>
<sequence length="1691" mass="187728">MEFPPAPAAVAAAQELVRSIAFDHGYLGEEVYSNIHDPETSRQVREALGKKDQLIGSSVMALAQELYSKDVRFIFELLQSADDNPFKRATESGHQPYVVFRVYHDRIVVDCNEDGFDEATLRAICDVGRSSKVGRQGYIGEKGIGFKSVFKVAWKVHVQSRAYSFSFTHRPGDSGMGMISPAWHAAEALPEPMTRMTLLLHDGGDPDIQAAQRKDITDEFEQLQPSMMLFLKNIKRIEIRFFDTASRETKSSVMTRVACDVPNRDILETVRTSCGNDGRKEASSSRLNYHVTRGTASGLARNENRQYSPEEKAARVYSAADIVLAFPLDDNSVPIDEPQNIFAFLPMRHVGFNFMIHSDFVTTENRENIVTSSLRNQGLRQHIANTFVLAVEQMCLHPQLRFQWMRFLPRSSGHHINDSFWNGFVDVLKQQLANAKIMVPRIEQGPGRTLKQVKQFPRAPPFIDQDGDPVFDDLGGDAALYVSQRYQKSDLRLLRSYGLKMLSMKDIAARVQADLERGSSKMRSPTTDSSWHSLAAAILKAPFTSNVASSTAAIRSMRLLPLDDGQWVSARVRGEVQPVYFPTTSSGTKIPPALDIRLICPDAAAHPDRKDLFLTLGAKMATDDEIRSLVLRYYIEDWVSLPTSIAWLRFLYLTRPEKGEANADSAKISIKSSSSNNLHPSMNDVYLPDDTSDYGAAKLGLAVDFLHPDYLKDPPVRPGEQASGAEALWRRWLHNTVGIRERLRLVTPDGAALSGHVLHVAQHIPERFLGLLHHLWPHEGSKVWNNDALKSELEGVNVLCDGGEKHPLHATMVPTAHLKALSSRFLREGELLPFLKLENTTWNERARGWVFVEALGALNDDGLAFHLEMLQCIVATTPRARDLKEPTRILDLYKAIHGKCIVSDDLEEAREIVRSAFHGMGGIYVPSRQEDGVGFWADPADCLLNADLDLEHKAPVDTAYNSTFGKAVADLETVHSFLRDTLGIPRLTWTDYMAELRYLADEKCSDFDLIEAQYKRLNAAGPGADDLEQLRKSFRDECLIFVAGDDDDDGKGGRWYSTKECLWSPGSGVQGLVNLAKIYDPNLEPFFVEALQVTRLTAQLLFDELLTLSDEEPAVDHVKQQLLTFSSLLREAEPGDLSAAAAPQRLLEKPILPIKHTGDVSLLPATTGFTIIDRAGPMKGFRVMVKTLDFSMQEVHELEPFIRWAGLQDRYLSRMVREIPDLGSGKKFRVSDPRYELKKKAHGLVRVAKYFQSPRFSGNGQALYDLLRGSETWETDDISATLTLTLDGETHSTFQRRGEVYMSGEDTSPLKIFIPHNGIAQDVCVQGALPRTLVEWLMASPRGTSRAPAIDDKAVGIVKGLLNAHLQSIPRILTQEGIHEIEIANTDDLQPDEHTETLVDPTRTAPRTPLRSRPPSPGTPGLVFTPAPAVSVETPVTDPFSSPSPSFFPLVGPPPPDPLLRLSPKPGHTLLQEPQEQSGPELYRPLLNRMIQAGKQVPFPDQGVFDMSGLAGALDGVFGGSGTSAIFSGSNFSTVQLGAAGELFVFEMLQSLGSSLPGFSTPNWTSNIKAQVKIHPDYETMPSWGGGAEISDLQYSDTSGAFTALLIEKGHLSSEKWAGKRPTYYFEVKSTPRACNEPFYMSGLQYKKVSFFFLFHDSGSAASWHLVDSVALDDRAVQGRGQECLYHLSGV</sequence>
<proteinExistence type="predicted"/>
<organism evidence="2 3">
    <name type="scientific">Cercophora newfieldiana</name>
    <dbReference type="NCBI Taxonomy" id="92897"/>
    <lineage>
        <taxon>Eukaryota</taxon>
        <taxon>Fungi</taxon>
        <taxon>Dikarya</taxon>
        <taxon>Ascomycota</taxon>
        <taxon>Pezizomycotina</taxon>
        <taxon>Sordariomycetes</taxon>
        <taxon>Sordariomycetidae</taxon>
        <taxon>Sordariales</taxon>
        <taxon>Lasiosphaeriaceae</taxon>
        <taxon>Cercophora</taxon>
    </lineage>
</organism>
<reference evidence="2" key="1">
    <citation type="submission" date="2023-06" db="EMBL/GenBank/DDBJ databases">
        <title>Genome-scale phylogeny and comparative genomics of the fungal order Sordariales.</title>
        <authorList>
            <consortium name="Lawrence Berkeley National Laboratory"/>
            <person name="Hensen N."/>
            <person name="Bonometti L."/>
            <person name="Westerberg I."/>
            <person name="Brannstrom I.O."/>
            <person name="Guillou S."/>
            <person name="Cros-Aarteil S."/>
            <person name="Calhoun S."/>
            <person name="Haridas S."/>
            <person name="Kuo A."/>
            <person name="Mondo S."/>
            <person name="Pangilinan J."/>
            <person name="Riley R."/>
            <person name="Labutti K."/>
            <person name="Andreopoulos B."/>
            <person name="Lipzen A."/>
            <person name="Chen C."/>
            <person name="Yanf M."/>
            <person name="Daum C."/>
            <person name="Ng V."/>
            <person name="Clum A."/>
            <person name="Steindorff A."/>
            <person name="Ohm R."/>
            <person name="Martin F."/>
            <person name="Silar P."/>
            <person name="Natvig D."/>
            <person name="Lalanne C."/>
            <person name="Gautier V."/>
            <person name="Ament-Velasquez S.L."/>
            <person name="Kruys A."/>
            <person name="Hutchinson M.I."/>
            <person name="Powell A.J."/>
            <person name="Barry K."/>
            <person name="Miller A.N."/>
            <person name="Grigoriev I.V."/>
            <person name="Debuchy R."/>
            <person name="Gladieux P."/>
            <person name="Thoren M.H."/>
            <person name="Johannesson H."/>
        </authorList>
    </citation>
    <scope>NUCLEOTIDE SEQUENCE</scope>
    <source>
        <strain evidence="2">SMH2532-1</strain>
    </source>
</reference>
<gene>
    <name evidence="2" type="ORF">B0T16DRAFT_407934</name>
</gene>